<dbReference type="GO" id="GO:0032979">
    <property type="term" value="P:protein insertion into mitochondrial inner membrane from matrix"/>
    <property type="evidence" value="ECO:0007669"/>
    <property type="project" value="TreeGrafter"/>
</dbReference>
<evidence type="ECO:0000256" key="10">
    <source>
        <dbReference type="SAM" id="MobiDB-lite"/>
    </source>
</evidence>
<keyword evidence="8 11" id="KW-0472">Membrane</keyword>
<dbReference type="InterPro" id="IPR001708">
    <property type="entry name" value="YidC/ALB3/OXA1/COX18"/>
</dbReference>
<dbReference type="AlphaFoldDB" id="A0A439CMR6"/>
<evidence type="ECO:0000259" key="12">
    <source>
        <dbReference type="Pfam" id="PF02096"/>
    </source>
</evidence>
<feature type="transmembrane region" description="Helical" evidence="11">
    <location>
        <begin position="159"/>
        <end position="179"/>
    </location>
</feature>
<feature type="transmembrane region" description="Helical" evidence="11">
    <location>
        <begin position="319"/>
        <end position="342"/>
    </location>
</feature>
<evidence type="ECO:0000256" key="4">
    <source>
        <dbReference type="ARBA" id="ARBA00022792"/>
    </source>
</evidence>
<dbReference type="InterPro" id="IPR028055">
    <property type="entry name" value="YidC/Oxa/ALB_C"/>
</dbReference>
<comment type="caution">
    <text evidence="13">The sequence shown here is derived from an EMBL/GenBank/DDBJ whole genome shotgun (WGS) entry which is preliminary data.</text>
</comment>
<dbReference type="Proteomes" id="UP000286045">
    <property type="component" value="Unassembled WGS sequence"/>
</dbReference>
<evidence type="ECO:0000256" key="2">
    <source>
        <dbReference type="ARBA" id="ARBA00009877"/>
    </source>
</evidence>
<feature type="region of interest" description="Disordered" evidence="10">
    <location>
        <begin position="55"/>
        <end position="103"/>
    </location>
</feature>
<feature type="domain" description="Membrane insertase YidC/Oxa/ALB C-terminal" evidence="12">
    <location>
        <begin position="159"/>
        <end position="354"/>
    </location>
</feature>
<accession>A0A439CMR6</accession>
<protein>
    <recommendedName>
        <fullName evidence="12">Membrane insertase YidC/Oxa/ALB C-terminal domain-containing protein</fullName>
    </recommendedName>
</protein>
<dbReference type="Pfam" id="PF02096">
    <property type="entry name" value="60KD_IMP"/>
    <property type="match status" value="1"/>
</dbReference>
<evidence type="ECO:0000256" key="1">
    <source>
        <dbReference type="ARBA" id="ARBA00004448"/>
    </source>
</evidence>
<name>A0A439CMR6_9PEZI</name>
<evidence type="ECO:0000256" key="3">
    <source>
        <dbReference type="ARBA" id="ARBA00022692"/>
    </source>
</evidence>
<keyword evidence="3 9" id="KW-0812">Transmembrane</keyword>
<dbReference type="GO" id="GO:0032977">
    <property type="term" value="F:membrane insertase activity"/>
    <property type="evidence" value="ECO:0007669"/>
    <property type="project" value="InterPro"/>
</dbReference>
<evidence type="ECO:0000313" key="14">
    <source>
        <dbReference type="Proteomes" id="UP000286045"/>
    </source>
</evidence>
<evidence type="ECO:0000256" key="9">
    <source>
        <dbReference type="RuleBase" id="RU003945"/>
    </source>
</evidence>
<keyword evidence="4" id="KW-0999">Mitochondrion inner membrane</keyword>
<dbReference type="PANTHER" id="PTHR12428:SF66">
    <property type="entry name" value="MITOCHONDRIAL INNER MEMBRANE PROTEIN OXA1L"/>
    <property type="match status" value="1"/>
</dbReference>
<feature type="transmembrane region" description="Helical" evidence="11">
    <location>
        <begin position="239"/>
        <end position="259"/>
    </location>
</feature>
<keyword evidence="6 11" id="KW-1133">Transmembrane helix</keyword>
<feature type="compositionally biased region" description="Low complexity" evidence="10">
    <location>
        <begin position="60"/>
        <end position="82"/>
    </location>
</feature>
<reference evidence="13 14" key="1">
    <citation type="submission" date="2018-12" db="EMBL/GenBank/DDBJ databases">
        <title>Draft genome sequence of Xylaria grammica IHI A82.</title>
        <authorList>
            <person name="Buettner E."/>
            <person name="Kellner H."/>
        </authorList>
    </citation>
    <scope>NUCLEOTIDE SEQUENCE [LARGE SCALE GENOMIC DNA]</scope>
    <source>
        <strain evidence="13 14">IHI A82</strain>
    </source>
</reference>
<keyword evidence="7" id="KW-0496">Mitochondrion</keyword>
<organism evidence="13 14">
    <name type="scientific">Xylaria grammica</name>
    <dbReference type="NCBI Taxonomy" id="363999"/>
    <lineage>
        <taxon>Eukaryota</taxon>
        <taxon>Fungi</taxon>
        <taxon>Dikarya</taxon>
        <taxon>Ascomycota</taxon>
        <taxon>Pezizomycotina</taxon>
        <taxon>Sordariomycetes</taxon>
        <taxon>Xylariomycetidae</taxon>
        <taxon>Xylariales</taxon>
        <taxon>Xylariaceae</taxon>
        <taxon>Xylaria</taxon>
    </lineage>
</organism>
<evidence type="ECO:0000256" key="8">
    <source>
        <dbReference type="ARBA" id="ARBA00023136"/>
    </source>
</evidence>
<dbReference type="EMBL" id="RYZI01000800">
    <property type="protein sequence ID" value="RWA03426.1"/>
    <property type="molecule type" value="Genomic_DNA"/>
</dbReference>
<evidence type="ECO:0000256" key="11">
    <source>
        <dbReference type="SAM" id="Phobius"/>
    </source>
</evidence>
<proteinExistence type="inferred from homology"/>
<feature type="region of interest" description="Disordered" evidence="10">
    <location>
        <begin position="431"/>
        <end position="454"/>
    </location>
</feature>
<feature type="compositionally biased region" description="Pro residues" evidence="10">
    <location>
        <begin position="83"/>
        <end position="94"/>
    </location>
</feature>
<comment type="similarity">
    <text evidence="2 9">Belongs to the OXA1/ALB3/YidC family.</text>
</comment>
<dbReference type="STRING" id="363999.A0A439CMR6"/>
<evidence type="ECO:0000256" key="7">
    <source>
        <dbReference type="ARBA" id="ARBA00023128"/>
    </source>
</evidence>
<dbReference type="GO" id="GO:0005743">
    <property type="term" value="C:mitochondrial inner membrane"/>
    <property type="evidence" value="ECO:0007669"/>
    <property type="project" value="UniProtKB-SubCell"/>
</dbReference>
<gene>
    <name evidence="13" type="ORF">EKO27_g11679</name>
</gene>
<sequence>MLALLAHEDTIDETILPGAIPTVRLNETWSFSDQHGPLRPDHTLHIHCPVWRVSGSSIQSPTPQAAETPETPSESSAAAPVETPSPVPEPPAPSTPTEATSGFSELPEDLLREFDPHSFLDIPERLGYLKELGLDYGWGPTSTCQWLLESIHVYSGMPWWGSIAAVAILFRAALFYPTLVGAKHQALLQAAQAKPEFIEAKARFDEAAYHTKDRAAMLTARSDMTRVTRESGAAAWKPLVGMVMFPFSIGMFRLVRGMAGIPVPGMETGGFAWFSDLTVHDPLFILPSVGVALGVLMLKQTQRANLNPNAMQKSITKGMTYLLPPLMFLGTAWLPAGLQWFFAVLSVGSVAQTQATLTPAVRRWVGLPPLSDRNTAISKTIPTIQYQKPTTFRSGLEEGMNAATKTFKEATGSTDATAVWKRAQKYEEKRAAEEKEKTFRRMEEVRRRRAERQR</sequence>
<evidence type="ECO:0000256" key="5">
    <source>
        <dbReference type="ARBA" id="ARBA00022946"/>
    </source>
</evidence>
<dbReference type="CDD" id="cd20069">
    <property type="entry name" value="5TM_Oxa1-like"/>
    <property type="match status" value="1"/>
</dbReference>
<evidence type="ECO:0000256" key="6">
    <source>
        <dbReference type="ARBA" id="ARBA00022989"/>
    </source>
</evidence>
<keyword evidence="5" id="KW-0809">Transit peptide</keyword>
<comment type="subcellular location">
    <subcellularLocation>
        <location evidence="9">Membrane</location>
        <topology evidence="9">Multi-pass membrane protein</topology>
    </subcellularLocation>
    <subcellularLocation>
        <location evidence="1">Mitochondrion inner membrane</location>
        <topology evidence="1">Multi-pass membrane protein</topology>
    </subcellularLocation>
</comment>
<keyword evidence="14" id="KW-1185">Reference proteome</keyword>
<feature type="transmembrane region" description="Helical" evidence="11">
    <location>
        <begin position="279"/>
        <end position="298"/>
    </location>
</feature>
<evidence type="ECO:0000313" key="13">
    <source>
        <dbReference type="EMBL" id="RWA03426.1"/>
    </source>
</evidence>
<dbReference type="PANTHER" id="PTHR12428">
    <property type="entry name" value="OXA1"/>
    <property type="match status" value="1"/>
</dbReference>